<evidence type="ECO:0000256" key="3">
    <source>
        <dbReference type="ARBA" id="ARBA00022490"/>
    </source>
</evidence>
<gene>
    <name evidence="20" type="ORF">KIPB_004839</name>
</gene>
<feature type="domain" description="Dynein heavy chain coiled coil stalk" evidence="15">
    <location>
        <begin position="210"/>
        <end position="539"/>
    </location>
</feature>
<evidence type="ECO:0000259" key="16">
    <source>
        <dbReference type="Pfam" id="PF12780"/>
    </source>
</evidence>
<dbReference type="InterPro" id="IPR026983">
    <property type="entry name" value="DHC"/>
</dbReference>
<dbReference type="InterPro" id="IPR024317">
    <property type="entry name" value="Dynein_heavy_chain_D4_dom"/>
</dbReference>
<dbReference type="FunFam" id="1.10.8.720:FF:000001">
    <property type="entry name" value="dynein heavy chain 7, axonemal"/>
    <property type="match status" value="1"/>
</dbReference>
<evidence type="ECO:0000256" key="6">
    <source>
        <dbReference type="ARBA" id="ARBA00022840"/>
    </source>
</evidence>
<dbReference type="Gene3D" id="1.20.1270.280">
    <property type="match status" value="1"/>
</dbReference>
<dbReference type="GO" id="GO:0005874">
    <property type="term" value="C:microtubule"/>
    <property type="evidence" value="ECO:0007669"/>
    <property type="project" value="UniProtKB-KW"/>
</dbReference>
<dbReference type="Gene3D" id="1.10.8.1220">
    <property type="match status" value="1"/>
</dbReference>
<sequence length="1638" mass="184526">VLMMAGLENKPVVFLFSDTQLVMPSMLEDISTILNTGDIPNLYASEELDQIYTAMRGVCQEKGLATNKMVRFQQYLLRISQNLHVVLAMSPMGGAFRERLRLFPSLVNCCTLIWFTAWSREALFTVAMEALLDTDLPNVKKDSPEHRAICEQVAEMCVYLHQSVEKMSEKFQDELQRSNHVTPTSYLELINAFKKLLAKQQLSVVTNKRRFQVGLEKLVSTAVMVEEMGVALVELKPHLIETSKQVEESMVQIAADTKDADATRAIVEVEEAAASTKAQECQAIAEDAERDLAEALPALASAVASLKQLNVTDLTEMARYISPPLAVKQVLEAVCVMFQIKAKRVEDKDRPGKHVEDYWEPARKMLGDPRGLLNNLFKYDKDHIKESIITKIQKYINDPEFKPEIIAKKSVAATSLCMWVRAMNLYHHVAKNVEPKRQKYVAQLKEVEDKIATLQAGFEEQTQKKQDLATQVADTETRLDRANRLMGALGSERTRWEESVARLIEEEKNLVGDIVFATGAIAYQGAFTADYRTALNTMWQEKLGEIGLPHSIYEGGLSVNKILADPVQEREWILNGLPSDNHSIENGVFLQNSSRWPLMIDPQGQANKWVKHTERENNLDVVKLTDDDFLRTLENDIRFGKPVLIENVQTELDPALEPILLKQTFKQGASVVIRLGDQVIPYNSSFRLYLTTKLPNPSYSPETAVKVQLLNFAITPGGLEDQLLGIVVQKERPDLEAQKNEIVQNNARMKAELKAVEDKILQLLSESEGDILADETLIDTLSQSKTTSTDITAEVAKAEETEKMIDVTRSGYKPVAVRASCLFFVLNDMQLVDPMYQYSLQWFISLFGQSISDAPESTKLSERLYNLNDFFTYNLYTTVCRSLFEQHKLLFALLLALRIRQRAGNLDAALYRFLLVGSTSSSPRLPKPATAAGWLSDKMWLDINDLDQLGAFRGIAASFDSVEGLTIWRSYFDSNDPHLHALPEPFESSLDSFQRLLPLRCLRPDKVEDYVIEFVTKDLDARFVEPPTFDMALSYRDSNNVTPLVFVLSSGADPASALVKFAQDSRMGSKLFSISLGQGQGGPATKMIQDGAEHGHWVLLQNCHLALSWMSELERLVENLQGDPSSVHRDFRLWLTSMPSPKFPVSVLQNSVKMTNEPPRGLRANLIRSYKGYDDRFLDETCVKQTEYKKILYGLSVFHAIVVERKRYGALGFNIPYEFTTGDLDVCIRQLTLLLEKYEEIPFSVIRFLVGQINYGGRVTDDHDRVTLLTIIDDYVNDGCLEEGYSFTPDKSIQQLPANDQRSYLETIKQMPMTPSPEAFGFHPNAAISSRNAETTQLFSILLSLQPRQSSGGGISREDTIMQTAESLLESLPEQYDIQTIEGQYPTNYKESMNTVLVQECIRYNKLLSVIRASLINIIKAVKGIVIMSAELEQVSDALFNNTVPGLWAKSAYPSLKSLSTWFVDLRARCDFITQWVRDGPPKVFWISGLFFPQAFLTGTLQNFARRHVVPIDTVSFSFHVLDEHGLEGEPDAAPVDGCYVRGLYIEGCRWDWDHHVLADSRPKELYTAMPIIHLLPEANHKPQPGTYSCPVYRTLTRAGTLSTTGHSTNFMLMIDIPSSRKQAVWVKSGVAMFAALS</sequence>
<keyword evidence="21" id="KW-1185">Reference proteome</keyword>
<feature type="coiled-coil region" evidence="13">
    <location>
        <begin position="732"/>
        <end position="766"/>
    </location>
</feature>
<evidence type="ECO:0000313" key="21">
    <source>
        <dbReference type="Proteomes" id="UP000265618"/>
    </source>
</evidence>
<dbReference type="Pfam" id="PF12780">
    <property type="entry name" value="AAA_8"/>
    <property type="match status" value="1"/>
</dbReference>
<evidence type="ECO:0000259" key="17">
    <source>
        <dbReference type="Pfam" id="PF12781"/>
    </source>
</evidence>
<dbReference type="Gene3D" id="3.10.490.20">
    <property type="match status" value="1"/>
</dbReference>
<evidence type="ECO:0000259" key="18">
    <source>
        <dbReference type="Pfam" id="PF18198"/>
    </source>
</evidence>
<evidence type="ECO:0000256" key="10">
    <source>
        <dbReference type="ARBA" id="ARBA00023175"/>
    </source>
</evidence>
<dbReference type="FunFam" id="3.40.50.300:FF:001145">
    <property type="entry name" value="Putative dynein heavy chain"/>
    <property type="match status" value="1"/>
</dbReference>
<dbReference type="GO" id="GO:0051959">
    <property type="term" value="F:dynein light intermediate chain binding"/>
    <property type="evidence" value="ECO:0007669"/>
    <property type="project" value="InterPro"/>
</dbReference>
<name>A0A9K3GHR2_9EUKA</name>
<evidence type="ECO:0000256" key="1">
    <source>
        <dbReference type="ARBA" id="ARBA00004138"/>
    </source>
</evidence>
<dbReference type="GO" id="GO:0007018">
    <property type="term" value="P:microtubule-based movement"/>
    <property type="evidence" value="ECO:0007669"/>
    <property type="project" value="InterPro"/>
</dbReference>
<organism evidence="20 21">
    <name type="scientific">Kipferlia bialata</name>
    <dbReference type="NCBI Taxonomy" id="797122"/>
    <lineage>
        <taxon>Eukaryota</taxon>
        <taxon>Metamonada</taxon>
        <taxon>Carpediemonas-like organisms</taxon>
        <taxon>Kipferlia</taxon>
    </lineage>
</organism>
<dbReference type="Gene3D" id="1.20.920.20">
    <property type="match status" value="1"/>
</dbReference>
<dbReference type="InterPro" id="IPR027417">
    <property type="entry name" value="P-loop_NTPase"/>
</dbReference>
<dbReference type="InterPro" id="IPR041228">
    <property type="entry name" value="Dynein_C"/>
</dbReference>
<dbReference type="GO" id="GO:0005929">
    <property type="term" value="C:cilium"/>
    <property type="evidence" value="ECO:0007669"/>
    <property type="project" value="UniProtKB-SubCell"/>
</dbReference>
<keyword evidence="6" id="KW-0067">ATP-binding</keyword>
<proteinExistence type="predicted"/>
<dbReference type="InterPro" id="IPR024743">
    <property type="entry name" value="Dynein_HC_stalk"/>
</dbReference>
<feature type="coiled-coil region" evidence="13">
    <location>
        <begin position="437"/>
        <end position="485"/>
    </location>
</feature>
<keyword evidence="8 13" id="KW-0175">Coiled coil</keyword>
<dbReference type="EMBL" id="BDIP01001075">
    <property type="protein sequence ID" value="GIQ83503.1"/>
    <property type="molecule type" value="Genomic_DNA"/>
</dbReference>
<protein>
    <submittedName>
        <fullName evidence="20">Dynein heavy chain</fullName>
    </submittedName>
</protein>
<dbReference type="Gene3D" id="1.10.8.720">
    <property type="entry name" value="Region D6 of dynein motor"/>
    <property type="match status" value="1"/>
</dbReference>
<dbReference type="Proteomes" id="UP000265618">
    <property type="component" value="Unassembled WGS sequence"/>
</dbReference>
<keyword evidence="3" id="KW-0963">Cytoplasm</keyword>
<dbReference type="InterPro" id="IPR042219">
    <property type="entry name" value="AAA_lid_11_sf"/>
</dbReference>
<dbReference type="GO" id="GO:0045505">
    <property type="term" value="F:dynein intermediate chain binding"/>
    <property type="evidence" value="ECO:0007669"/>
    <property type="project" value="InterPro"/>
</dbReference>
<dbReference type="FunFam" id="1.20.1270.280:FF:000001">
    <property type="entry name" value="dynein heavy chain 7, axonemal"/>
    <property type="match status" value="1"/>
</dbReference>
<dbReference type="FunFam" id="1.10.8.1220:FF:000001">
    <property type="entry name" value="Dynein axonemal heavy chain 5"/>
    <property type="match status" value="1"/>
</dbReference>
<reference evidence="20 21" key="1">
    <citation type="journal article" date="2018" name="PLoS ONE">
        <title>The draft genome of Kipferlia bialata reveals reductive genome evolution in fornicate parasites.</title>
        <authorList>
            <person name="Tanifuji G."/>
            <person name="Takabayashi S."/>
            <person name="Kume K."/>
            <person name="Takagi M."/>
            <person name="Nakayama T."/>
            <person name="Kamikawa R."/>
            <person name="Inagaki Y."/>
            <person name="Hashimoto T."/>
        </authorList>
    </citation>
    <scope>NUCLEOTIDE SEQUENCE [LARGE SCALE GENOMIC DNA]</scope>
    <source>
        <strain evidence="20">NY0173</strain>
    </source>
</reference>
<feature type="domain" description="Dynein heavy chain region D6 P-loop" evidence="14">
    <location>
        <begin position="1040"/>
        <end position="1155"/>
    </location>
</feature>
<dbReference type="Gene3D" id="6.10.140.1060">
    <property type="match status" value="1"/>
</dbReference>
<keyword evidence="5" id="KW-0547">Nucleotide-binding</keyword>
<evidence type="ECO:0000256" key="13">
    <source>
        <dbReference type="SAM" id="Coils"/>
    </source>
</evidence>
<keyword evidence="12" id="KW-0966">Cell projection</keyword>
<feature type="domain" description="Dynein heavy chain C-terminal" evidence="19">
    <location>
        <begin position="1333"/>
        <end position="1634"/>
    </location>
</feature>
<dbReference type="FunFam" id="3.40.50.300:FF:000362">
    <property type="entry name" value="Dynein, axonemal, heavy chain 6"/>
    <property type="match status" value="1"/>
</dbReference>
<comment type="caution">
    <text evidence="20">The sequence shown here is derived from an EMBL/GenBank/DDBJ whole genome shotgun (WGS) entry which is preliminary data.</text>
</comment>
<dbReference type="InterPro" id="IPR004273">
    <property type="entry name" value="Dynein_heavy_D6_P-loop"/>
</dbReference>
<dbReference type="PANTHER" id="PTHR22878">
    <property type="entry name" value="DYNEIN HEAVY CHAIN 6, AXONEMAL-LIKE-RELATED"/>
    <property type="match status" value="1"/>
</dbReference>
<evidence type="ECO:0000256" key="5">
    <source>
        <dbReference type="ARBA" id="ARBA00022741"/>
    </source>
</evidence>
<dbReference type="GO" id="GO:0008569">
    <property type="term" value="F:minus-end-directed microtubule motor activity"/>
    <property type="evidence" value="ECO:0007669"/>
    <property type="project" value="InterPro"/>
</dbReference>
<dbReference type="InterPro" id="IPR041658">
    <property type="entry name" value="AAA_lid_11"/>
</dbReference>
<keyword evidence="7" id="KW-0243">Dynein</keyword>
<dbReference type="Pfam" id="PF18198">
    <property type="entry name" value="AAA_lid_11"/>
    <property type="match status" value="1"/>
</dbReference>
<evidence type="ECO:0000259" key="19">
    <source>
        <dbReference type="Pfam" id="PF18199"/>
    </source>
</evidence>
<evidence type="ECO:0000256" key="12">
    <source>
        <dbReference type="ARBA" id="ARBA00023273"/>
    </source>
</evidence>
<dbReference type="Pfam" id="PF12781">
    <property type="entry name" value="AAA_9"/>
    <property type="match status" value="1"/>
</dbReference>
<dbReference type="SUPFAM" id="SSF52540">
    <property type="entry name" value="P-loop containing nucleoside triphosphate hydrolases"/>
    <property type="match status" value="1"/>
</dbReference>
<evidence type="ECO:0000259" key="15">
    <source>
        <dbReference type="Pfam" id="PF12777"/>
    </source>
</evidence>
<dbReference type="GO" id="GO:0030286">
    <property type="term" value="C:dynein complex"/>
    <property type="evidence" value="ECO:0007669"/>
    <property type="project" value="UniProtKB-KW"/>
</dbReference>
<keyword evidence="9" id="KW-0969">Cilium</keyword>
<feature type="domain" description="Dynein heavy chain AAA lid" evidence="18">
    <location>
        <begin position="1188"/>
        <end position="1326"/>
    </location>
</feature>
<dbReference type="Pfam" id="PF18199">
    <property type="entry name" value="Dynein_C"/>
    <property type="match status" value="1"/>
</dbReference>
<evidence type="ECO:0000256" key="8">
    <source>
        <dbReference type="ARBA" id="ARBA00023054"/>
    </source>
</evidence>
<evidence type="ECO:0000256" key="4">
    <source>
        <dbReference type="ARBA" id="ARBA00022701"/>
    </source>
</evidence>
<evidence type="ECO:0000256" key="7">
    <source>
        <dbReference type="ARBA" id="ARBA00023017"/>
    </source>
</evidence>
<keyword evidence="10" id="KW-0505">Motor protein</keyword>
<evidence type="ECO:0000313" key="20">
    <source>
        <dbReference type="EMBL" id="GIQ83503.1"/>
    </source>
</evidence>
<feature type="domain" description="Dynein heavy chain ATP-binding dynein motor region" evidence="17">
    <location>
        <begin position="570"/>
        <end position="791"/>
    </location>
</feature>
<keyword evidence="11" id="KW-0206">Cytoskeleton</keyword>
<dbReference type="FunFam" id="3.10.490.20:FF:000005">
    <property type="entry name" value="Dynein axonemal heavy chain 6"/>
    <property type="match status" value="1"/>
</dbReference>
<dbReference type="Pfam" id="PF03028">
    <property type="entry name" value="Dynein_heavy"/>
    <property type="match status" value="1"/>
</dbReference>
<comment type="subcellular location">
    <subcellularLocation>
        <location evidence="1">Cell projection</location>
        <location evidence="1">Cilium</location>
    </subcellularLocation>
    <subcellularLocation>
        <location evidence="2">Cytoplasm</location>
        <location evidence="2">Cytoskeleton</location>
    </subcellularLocation>
</comment>
<evidence type="ECO:0000256" key="2">
    <source>
        <dbReference type="ARBA" id="ARBA00004245"/>
    </source>
</evidence>
<feature type="domain" description="Dynein heavy chain AAA module D4" evidence="16">
    <location>
        <begin position="2"/>
        <end position="196"/>
    </location>
</feature>
<keyword evidence="4" id="KW-0493">Microtubule</keyword>
<accession>A0A9K3GHR2</accession>
<evidence type="ECO:0000259" key="14">
    <source>
        <dbReference type="Pfam" id="PF03028"/>
    </source>
</evidence>
<dbReference type="InterPro" id="IPR043160">
    <property type="entry name" value="Dynein_C_barrel"/>
</dbReference>
<dbReference type="FunFam" id="1.20.920.20:FF:000001">
    <property type="entry name" value="dynein heavy chain 2, axonemal"/>
    <property type="match status" value="1"/>
</dbReference>
<evidence type="ECO:0000256" key="9">
    <source>
        <dbReference type="ARBA" id="ARBA00023069"/>
    </source>
</evidence>
<dbReference type="Pfam" id="PF12777">
    <property type="entry name" value="MT"/>
    <property type="match status" value="1"/>
</dbReference>
<dbReference type="Gene3D" id="3.40.50.300">
    <property type="entry name" value="P-loop containing nucleotide triphosphate hydrolases"/>
    <property type="match status" value="3"/>
</dbReference>
<evidence type="ECO:0000256" key="11">
    <source>
        <dbReference type="ARBA" id="ARBA00023212"/>
    </source>
</evidence>
<dbReference type="PANTHER" id="PTHR22878:SF73">
    <property type="entry name" value="DYNEIN AXONEMAL HEAVY CHAIN 1"/>
    <property type="match status" value="1"/>
</dbReference>
<dbReference type="InterPro" id="IPR035706">
    <property type="entry name" value="AAA_9"/>
</dbReference>
<dbReference type="OrthoDB" id="447173at2759"/>
<dbReference type="GO" id="GO:0005524">
    <property type="term" value="F:ATP binding"/>
    <property type="evidence" value="ECO:0007669"/>
    <property type="project" value="UniProtKB-KW"/>
</dbReference>
<feature type="non-terminal residue" evidence="20">
    <location>
        <position position="1"/>
    </location>
</feature>